<dbReference type="Gene3D" id="3.40.50.300">
    <property type="entry name" value="P-loop containing nucleotide triphosphate hydrolases"/>
    <property type="match status" value="1"/>
</dbReference>
<dbReference type="GO" id="GO:0006302">
    <property type="term" value="P:double-strand break repair"/>
    <property type="evidence" value="ECO:0007669"/>
    <property type="project" value="TreeGrafter"/>
</dbReference>
<organism evidence="3">
    <name type="scientific">Candidatus Kentrum sp. FM</name>
    <dbReference type="NCBI Taxonomy" id="2126340"/>
    <lineage>
        <taxon>Bacteria</taxon>
        <taxon>Pseudomonadati</taxon>
        <taxon>Pseudomonadota</taxon>
        <taxon>Gammaproteobacteria</taxon>
        <taxon>Candidatus Kentrum</taxon>
    </lineage>
</organism>
<protein>
    <submittedName>
        <fullName evidence="3">Predicted ATPase</fullName>
    </submittedName>
</protein>
<sequence>MSKVESLSISGFKSIRELKGFPLSALNVLIGANGAGKSNFLSLFPLLSAMAGQRFQLFVQTQGGPDALLHFGRKVTEQLHGEFHFGGGSYRFDLIPTTDNRLVFDREYSKTNENENTPETISNISHLVVNLPGAPLVEAGSPESALKINEKFGSPPIRELIGNRRLWHFCDTGESARVKQRHTANDNLILKTDAANLGAYLRMLHREHRAYYDRIVSTIRLVAPFFGGFVHRPGEPEFVELEWTQRGNPDTPLKAHVLSDGTLRFLCLATLLLQPVALLPDTILIDEPELGLHPYAIAVLADIFKQVAEKRQLIVSTQSVELVNELEPEDIIVVDQKNGASTFQRPNREELAGWLEEYTLGELWQRNILDGGLP</sequence>
<dbReference type="EMBL" id="CAADEZ010000064">
    <property type="protein sequence ID" value="VFJ48911.1"/>
    <property type="molecule type" value="Genomic_DNA"/>
</dbReference>
<evidence type="ECO:0000259" key="1">
    <source>
        <dbReference type="Pfam" id="PF13304"/>
    </source>
</evidence>
<dbReference type="PIRSF" id="PIRSF029347">
    <property type="entry name" value="RecF"/>
    <property type="match status" value="1"/>
</dbReference>
<dbReference type="EMBL" id="CAADFA010000041">
    <property type="protein sequence ID" value="VFJ47106.1"/>
    <property type="molecule type" value="Genomic_DNA"/>
</dbReference>
<dbReference type="GO" id="GO:0016887">
    <property type="term" value="F:ATP hydrolysis activity"/>
    <property type="evidence" value="ECO:0007669"/>
    <property type="project" value="InterPro"/>
</dbReference>
<dbReference type="GO" id="GO:0005524">
    <property type="term" value="F:ATP binding"/>
    <property type="evidence" value="ECO:0007669"/>
    <property type="project" value="InterPro"/>
</dbReference>
<gene>
    <name evidence="3" type="ORF">BECKFM1743A_GA0114220_100648</name>
    <name evidence="4" type="ORF">BECKFM1743B_GA0114221_100637</name>
    <name evidence="2" type="ORF">BECKFM1743C_GA0114222_1004110</name>
</gene>
<feature type="domain" description="ATPase AAA-type core" evidence="1">
    <location>
        <begin position="26"/>
        <end position="324"/>
    </location>
</feature>
<dbReference type="GO" id="GO:0000731">
    <property type="term" value="P:DNA synthesis involved in DNA repair"/>
    <property type="evidence" value="ECO:0007669"/>
    <property type="project" value="TreeGrafter"/>
</dbReference>
<dbReference type="PANTHER" id="PTHR32182">
    <property type="entry name" value="DNA REPLICATION AND REPAIR PROTEIN RECF"/>
    <property type="match status" value="1"/>
</dbReference>
<name>A0A450SA53_9GAMM</name>
<proteinExistence type="predicted"/>
<dbReference type="AlphaFoldDB" id="A0A450SA53"/>
<evidence type="ECO:0000313" key="3">
    <source>
        <dbReference type="EMBL" id="VFJ48911.1"/>
    </source>
</evidence>
<dbReference type="InterPro" id="IPR027417">
    <property type="entry name" value="P-loop_NTPase"/>
</dbReference>
<accession>A0A450SA53</accession>
<evidence type="ECO:0000313" key="2">
    <source>
        <dbReference type="EMBL" id="VFJ47106.1"/>
    </source>
</evidence>
<dbReference type="InterPro" id="IPR014555">
    <property type="entry name" value="RecF-like"/>
</dbReference>
<dbReference type="PANTHER" id="PTHR32182:SF22">
    <property type="entry name" value="ATP-DEPENDENT ENDONUCLEASE, OLD FAMILY-RELATED"/>
    <property type="match status" value="1"/>
</dbReference>
<dbReference type="Pfam" id="PF13304">
    <property type="entry name" value="AAA_21"/>
    <property type="match status" value="1"/>
</dbReference>
<dbReference type="InterPro" id="IPR003959">
    <property type="entry name" value="ATPase_AAA_core"/>
</dbReference>
<dbReference type="SUPFAM" id="SSF52540">
    <property type="entry name" value="P-loop containing nucleoside triphosphate hydrolases"/>
    <property type="match status" value="1"/>
</dbReference>
<reference evidence="3" key="1">
    <citation type="submission" date="2019-02" db="EMBL/GenBank/DDBJ databases">
        <authorList>
            <person name="Gruber-Vodicka R. H."/>
            <person name="Seah K. B. B."/>
        </authorList>
    </citation>
    <scope>NUCLEOTIDE SEQUENCE</scope>
    <source>
        <strain evidence="3">BECK_BZ163</strain>
        <strain evidence="4">BECK_BZ164</strain>
        <strain evidence="2">BECK_BZ165</strain>
    </source>
</reference>
<dbReference type="EMBL" id="CAADFL010000063">
    <property type="protein sequence ID" value="VFK08229.1"/>
    <property type="molecule type" value="Genomic_DNA"/>
</dbReference>
<evidence type="ECO:0000313" key="4">
    <source>
        <dbReference type="EMBL" id="VFK08229.1"/>
    </source>
</evidence>